<dbReference type="EMBL" id="JBIMZQ010000011">
    <property type="protein sequence ID" value="KAL3668438.1"/>
    <property type="molecule type" value="Genomic_DNA"/>
</dbReference>
<accession>A0ABD3FNU3</accession>
<dbReference type="Proteomes" id="UP001632037">
    <property type="component" value="Unassembled WGS sequence"/>
</dbReference>
<keyword evidence="1" id="KW-1133">Transmembrane helix</keyword>
<keyword evidence="1" id="KW-0812">Transmembrane</keyword>
<evidence type="ECO:0000313" key="2">
    <source>
        <dbReference type="EMBL" id="KAL3668438.1"/>
    </source>
</evidence>
<sequence>MSTDVDASQVKMGFSKAGGCCSLKNKGCLLSALGFIFVLLNLAALWALHFADRPVTKGSLRSATRFTTALLDAADGATPNEGDAVSFNSNNVLRKGAGTTAYLDQLSLGADLSGVGYINFSPMGTTEPNYTTNVMSYVRTDASKNVKNIFTTISYNASTKTFTTGDAQEVTDSVRGLTTLSDTRMIMLTYYQAADFTTKTNVMPVALDSATGKATPNKDKAVLLTTTSATNFITPLSSTSFVVAYYDTFNSNGFDQLVKVGTVATDGTITLSSALAFGVSATKYLTTQFGKPLALKALASTAGAGFVIPYYNKVKNYVVNNPKTNADVSGLCVTFAVFSTSIGTISSFSDGVCDTKYRPNHFPEPIALSDNVVAIAFYDTANNNALTLVTVKYDATDNALSFKSSYVFPEVFGNFNYGQAYEFYTTPRLCLMSGNRLAVSFLNPALDGRLSVRILGYSNVGFKEMTPVLPVALPGINLSVSDSKTHTAGAITHDLVVVGSDTVVASYVGARDNFVHQRFIAIENLTPPVGVIQSYSSDKISIATQGRVDVDGLTTGEVHYATTTGAIVAKGNSSVSSSSEYAYAAGNTVLVTADSRVGIAVDDDTLFISTAF</sequence>
<reference evidence="2 3" key="1">
    <citation type="submission" date="2024-09" db="EMBL/GenBank/DDBJ databases">
        <title>Genome sequencing and assembly of Phytophthora oleae, isolate VK10A, causative agent of rot of olive drupes.</title>
        <authorList>
            <person name="Conti Taguali S."/>
            <person name="Riolo M."/>
            <person name="La Spada F."/>
            <person name="Cacciola S.O."/>
            <person name="Dionisio G."/>
        </authorList>
    </citation>
    <scope>NUCLEOTIDE SEQUENCE [LARGE SCALE GENOMIC DNA]</scope>
    <source>
        <strain evidence="2 3">VK10A</strain>
    </source>
</reference>
<gene>
    <name evidence="2" type="ORF">V7S43_006522</name>
</gene>
<dbReference type="AlphaFoldDB" id="A0ABD3FNU3"/>
<keyword evidence="1" id="KW-0472">Membrane</keyword>
<proteinExistence type="predicted"/>
<name>A0ABD3FNU3_9STRA</name>
<protein>
    <submittedName>
        <fullName evidence="2">Uncharacterized protein</fullName>
    </submittedName>
</protein>
<evidence type="ECO:0000256" key="1">
    <source>
        <dbReference type="SAM" id="Phobius"/>
    </source>
</evidence>
<evidence type="ECO:0000313" key="3">
    <source>
        <dbReference type="Proteomes" id="UP001632037"/>
    </source>
</evidence>
<organism evidence="2 3">
    <name type="scientific">Phytophthora oleae</name>
    <dbReference type="NCBI Taxonomy" id="2107226"/>
    <lineage>
        <taxon>Eukaryota</taxon>
        <taxon>Sar</taxon>
        <taxon>Stramenopiles</taxon>
        <taxon>Oomycota</taxon>
        <taxon>Peronosporomycetes</taxon>
        <taxon>Peronosporales</taxon>
        <taxon>Peronosporaceae</taxon>
        <taxon>Phytophthora</taxon>
    </lineage>
</organism>
<comment type="caution">
    <text evidence="2">The sequence shown here is derived from an EMBL/GenBank/DDBJ whole genome shotgun (WGS) entry which is preliminary data.</text>
</comment>
<keyword evidence="3" id="KW-1185">Reference proteome</keyword>
<feature type="transmembrane region" description="Helical" evidence="1">
    <location>
        <begin position="32"/>
        <end position="51"/>
    </location>
</feature>